<keyword evidence="2" id="KW-0255">Endonuclease</keyword>
<keyword evidence="2" id="KW-0378">Hydrolase</keyword>
<organism evidence="2 3">
    <name type="scientific">Thalassospira xianhensis MCCC 1A02616</name>
    <dbReference type="NCBI Taxonomy" id="1177929"/>
    <lineage>
        <taxon>Bacteria</taxon>
        <taxon>Pseudomonadati</taxon>
        <taxon>Pseudomonadota</taxon>
        <taxon>Alphaproteobacteria</taxon>
        <taxon>Rhodospirillales</taxon>
        <taxon>Thalassospiraceae</taxon>
        <taxon>Thalassospira</taxon>
    </lineage>
</organism>
<protein>
    <submittedName>
        <fullName evidence="2">Restriction endonuclease</fullName>
    </submittedName>
</protein>
<dbReference type="Proteomes" id="UP000252419">
    <property type="component" value="Unassembled WGS sequence"/>
</dbReference>
<dbReference type="InterPro" id="IPR002711">
    <property type="entry name" value="HNH"/>
</dbReference>
<evidence type="ECO:0000259" key="1">
    <source>
        <dbReference type="Pfam" id="PF01844"/>
    </source>
</evidence>
<gene>
    <name evidence="2" type="ORF">TH5_04270</name>
</gene>
<dbReference type="Pfam" id="PF01844">
    <property type="entry name" value="HNH"/>
    <property type="match status" value="1"/>
</dbReference>
<dbReference type="Gene3D" id="1.10.30.50">
    <property type="match status" value="1"/>
</dbReference>
<dbReference type="AlphaFoldDB" id="A0A367UJ87"/>
<sequence>MVKETEIVEPAENNHTPPGWPIELIEFEPSGKAPKSPHGNGVYRFSAALTLSVILPRRGWTLIKQTKNYAYLRPPADQPNPPFRISIAVPTRAECVAIAKRSQARGKSWMGQLGEWPVLYIHERNRDMREMWRNRDTGKIETILHPVPLQSSLHIGEWGIWQAEVNDDSGDFVVTRFSPEPCPLEGATDQPTTAPVVDLFEGAERAVVLTTYERNSEARRRCIAHYGATCQACDLDYEKKYGAIGAGLIHVHHITPISRVSQEYQVDPVRDLVPLCATCHHVVHRREPPYTVLEIRRAIAERAACPLSGPREI</sequence>
<dbReference type="RefSeq" id="WP_114120813.1">
    <property type="nucleotide sequence ID" value="NZ_JPWA01000003.1"/>
</dbReference>
<dbReference type="CDD" id="cd00085">
    <property type="entry name" value="HNHc"/>
    <property type="match status" value="1"/>
</dbReference>
<reference evidence="2 3" key="1">
    <citation type="submission" date="2014-07" db="EMBL/GenBank/DDBJ databases">
        <title>Draft genome sequence of Thalassospira xianhensis P-4 (MCCC 1A02616).</title>
        <authorList>
            <person name="Lai Q."/>
            <person name="Shao Z."/>
        </authorList>
    </citation>
    <scope>NUCLEOTIDE SEQUENCE [LARGE SCALE GENOMIC DNA]</scope>
    <source>
        <strain evidence="2 3">MCCC 1A02616</strain>
    </source>
</reference>
<accession>A0A367UJ87</accession>
<dbReference type="GO" id="GO:0008270">
    <property type="term" value="F:zinc ion binding"/>
    <property type="evidence" value="ECO:0007669"/>
    <property type="project" value="InterPro"/>
</dbReference>
<evidence type="ECO:0000313" key="3">
    <source>
        <dbReference type="Proteomes" id="UP000252419"/>
    </source>
</evidence>
<evidence type="ECO:0000313" key="2">
    <source>
        <dbReference type="EMBL" id="RCK07162.1"/>
    </source>
</evidence>
<feature type="domain" description="HNH" evidence="1">
    <location>
        <begin position="230"/>
        <end position="285"/>
    </location>
</feature>
<name>A0A367UJ87_9PROT</name>
<comment type="caution">
    <text evidence="2">The sequence shown here is derived from an EMBL/GenBank/DDBJ whole genome shotgun (WGS) entry which is preliminary data.</text>
</comment>
<proteinExistence type="predicted"/>
<dbReference type="EMBL" id="JPWA01000003">
    <property type="protein sequence ID" value="RCK07162.1"/>
    <property type="molecule type" value="Genomic_DNA"/>
</dbReference>
<dbReference type="GO" id="GO:0004519">
    <property type="term" value="F:endonuclease activity"/>
    <property type="evidence" value="ECO:0007669"/>
    <property type="project" value="UniProtKB-KW"/>
</dbReference>
<dbReference type="GO" id="GO:0003676">
    <property type="term" value="F:nucleic acid binding"/>
    <property type="evidence" value="ECO:0007669"/>
    <property type="project" value="InterPro"/>
</dbReference>
<keyword evidence="2" id="KW-0540">Nuclease</keyword>
<dbReference type="InterPro" id="IPR003615">
    <property type="entry name" value="HNH_nuc"/>
</dbReference>
<keyword evidence="3" id="KW-1185">Reference proteome</keyword>